<protein>
    <submittedName>
        <fullName evidence="1">DUF6221 family protein</fullName>
    </submittedName>
</protein>
<proteinExistence type="predicted"/>
<accession>A0ABV6VXQ2</accession>
<evidence type="ECO:0000313" key="2">
    <source>
        <dbReference type="Proteomes" id="UP001592531"/>
    </source>
</evidence>
<dbReference type="Proteomes" id="UP001592531">
    <property type="component" value="Unassembled WGS sequence"/>
</dbReference>
<dbReference type="Pfam" id="PF19730">
    <property type="entry name" value="DUF6221"/>
    <property type="match status" value="1"/>
</dbReference>
<evidence type="ECO:0000313" key="1">
    <source>
        <dbReference type="EMBL" id="MFC1418544.1"/>
    </source>
</evidence>
<gene>
    <name evidence="1" type="ORF">ACEZDE_18160</name>
</gene>
<comment type="caution">
    <text evidence="1">The sequence shown here is derived from an EMBL/GenBank/DDBJ whole genome shotgun (WGS) entry which is preliminary data.</text>
</comment>
<reference evidence="1 2" key="1">
    <citation type="submission" date="2024-09" db="EMBL/GenBank/DDBJ databases">
        <authorList>
            <person name="Lee S.D."/>
        </authorList>
    </citation>
    <scope>NUCLEOTIDE SEQUENCE [LARGE SCALE GENOMIC DNA]</scope>
    <source>
        <strain evidence="1 2">N8-3</strain>
    </source>
</reference>
<dbReference type="EMBL" id="JBHFAB010000013">
    <property type="protein sequence ID" value="MFC1418544.1"/>
    <property type="molecule type" value="Genomic_DNA"/>
</dbReference>
<keyword evidence="2" id="KW-1185">Reference proteome</keyword>
<dbReference type="RefSeq" id="WP_380537340.1">
    <property type="nucleotide sequence ID" value="NZ_JBHFAB010000013.1"/>
</dbReference>
<name>A0ABV6VXQ2_9ACTN</name>
<sequence length="137" mass="15249">MTDIDTLAARIRAELDAEEAVAQAATWADEAARWHVWRGKESYERPFVIIDSLDDGVTAVSAESSDTESVAEHIARQDPATVLARVARDRRLLDLLLAEEHGFGWTEQCYGEPCLCGRDERVAAYLAVLAEGYEERP</sequence>
<organism evidence="1 2">
    <name type="scientific">Streptacidiphilus cavernicola</name>
    <dbReference type="NCBI Taxonomy" id="3342716"/>
    <lineage>
        <taxon>Bacteria</taxon>
        <taxon>Bacillati</taxon>
        <taxon>Actinomycetota</taxon>
        <taxon>Actinomycetes</taxon>
        <taxon>Kitasatosporales</taxon>
        <taxon>Streptomycetaceae</taxon>
        <taxon>Streptacidiphilus</taxon>
    </lineage>
</organism>
<dbReference type="InterPro" id="IPR046193">
    <property type="entry name" value="DUF6221"/>
</dbReference>